<dbReference type="EMBL" id="CP002542">
    <property type="protein sequence ID" value="AEA42965.1"/>
    <property type="molecule type" value="Genomic_DNA"/>
</dbReference>
<dbReference type="Proteomes" id="UP000007463">
    <property type="component" value="Chromosome"/>
</dbReference>
<evidence type="ECO:0000313" key="2">
    <source>
        <dbReference type="Proteomes" id="UP000007463"/>
    </source>
</evidence>
<dbReference type="HOGENOM" id="CLU_2806186_0_0_10"/>
<gene>
    <name evidence="1" type="ordered locus">Fluta_0964</name>
</gene>
<evidence type="ECO:0000313" key="1">
    <source>
        <dbReference type="EMBL" id="AEA42965.1"/>
    </source>
</evidence>
<dbReference type="STRING" id="755732.Fluta_0964"/>
<sequence>MLIFESYRIMALFNPKLSSDLESFYKSRRFKKNLIDWKILSADKIPITRQRNFNFEGIIFIRPKNVF</sequence>
<organism evidence="1 2">
    <name type="scientific">Fluviicola taffensis (strain DSM 16823 / NCIMB 13979 / RW262)</name>
    <dbReference type="NCBI Taxonomy" id="755732"/>
    <lineage>
        <taxon>Bacteria</taxon>
        <taxon>Pseudomonadati</taxon>
        <taxon>Bacteroidota</taxon>
        <taxon>Flavobacteriia</taxon>
        <taxon>Flavobacteriales</taxon>
        <taxon>Crocinitomicaceae</taxon>
        <taxon>Fluviicola</taxon>
    </lineage>
</organism>
<keyword evidence="2" id="KW-1185">Reference proteome</keyword>
<protein>
    <submittedName>
        <fullName evidence="1">Uncharacterized protein</fullName>
    </submittedName>
</protein>
<dbReference type="KEGG" id="fte:Fluta_0964"/>
<name>F2IK66_FLUTR</name>
<proteinExistence type="predicted"/>
<accession>F2IK66</accession>
<reference evidence="1 2" key="1">
    <citation type="journal article" date="2011" name="Stand. Genomic Sci.">
        <title>Complete genome sequence of the gliding freshwater bacterium Fluviicola taffensis type strain (RW262).</title>
        <authorList>
            <person name="Woyke T."/>
            <person name="Chertkov O."/>
            <person name="Lapidus A."/>
            <person name="Nolan M."/>
            <person name="Lucas S."/>
            <person name="Del Rio T.G."/>
            <person name="Tice H."/>
            <person name="Cheng J.F."/>
            <person name="Tapia R."/>
            <person name="Han C."/>
            <person name="Goodwin L."/>
            <person name="Pitluck S."/>
            <person name="Liolios K."/>
            <person name="Pagani I."/>
            <person name="Ivanova N."/>
            <person name="Huntemann M."/>
            <person name="Mavromatis K."/>
            <person name="Mikhailova N."/>
            <person name="Pati A."/>
            <person name="Chen A."/>
            <person name="Palaniappan K."/>
            <person name="Land M."/>
            <person name="Hauser L."/>
            <person name="Brambilla E.M."/>
            <person name="Rohde M."/>
            <person name="Mwirichia R."/>
            <person name="Sikorski J."/>
            <person name="Tindall B.J."/>
            <person name="Goker M."/>
            <person name="Bristow J."/>
            <person name="Eisen J.A."/>
            <person name="Markowitz V."/>
            <person name="Hugenholtz P."/>
            <person name="Klenk H.P."/>
            <person name="Kyrpides N.C."/>
        </authorList>
    </citation>
    <scope>NUCLEOTIDE SEQUENCE [LARGE SCALE GENOMIC DNA]</scope>
    <source>
        <strain evidence="2">DSM 16823 / RW262 / RW262</strain>
    </source>
</reference>
<dbReference type="AlphaFoldDB" id="F2IK66"/>
<reference evidence="2" key="2">
    <citation type="submission" date="2011-02" db="EMBL/GenBank/DDBJ databases">
        <title>The complete genome of Fluviicola taffensis DSM 16823.</title>
        <authorList>
            <consortium name="US DOE Joint Genome Institute (JGI-PGF)"/>
            <person name="Lucas S."/>
            <person name="Copeland A."/>
            <person name="Lapidus A."/>
            <person name="Bruce D."/>
            <person name="Goodwin L."/>
            <person name="Pitluck S."/>
            <person name="Kyrpides N."/>
            <person name="Mavromatis K."/>
            <person name="Ivanova N."/>
            <person name="Mikhailova N."/>
            <person name="Pagani I."/>
            <person name="Chertkov O."/>
            <person name="Detter J.C."/>
            <person name="Han C."/>
            <person name="Tapia R."/>
            <person name="Land M."/>
            <person name="Hauser L."/>
            <person name="Markowitz V."/>
            <person name="Cheng J.-F."/>
            <person name="Hugenholtz P."/>
            <person name="Woyke T."/>
            <person name="Wu D."/>
            <person name="Tindall B."/>
            <person name="Pomrenke H.G."/>
            <person name="Brambilla E."/>
            <person name="Klenk H.-P."/>
            <person name="Eisen J.A."/>
        </authorList>
    </citation>
    <scope>NUCLEOTIDE SEQUENCE [LARGE SCALE GENOMIC DNA]</scope>
    <source>
        <strain evidence="2">DSM 16823 / RW262 / RW262</strain>
    </source>
</reference>